<comment type="pathway">
    <text evidence="2">Carbohydrate biosynthesis; dTDP-L-rhamnose biosynthesis.</text>
</comment>
<keyword evidence="2" id="KW-0560">Oxidoreductase</keyword>
<comment type="function">
    <text evidence="2">Catalyzes the reduction of dTDP-6-deoxy-L-lyxo-4-hexulose to yield dTDP-L-rhamnose.</text>
</comment>
<keyword evidence="2" id="KW-0521">NADP</keyword>
<evidence type="ECO:0000256" key="2">
    <source>
        <dbReference type="RuleBase" id="RU364082"/>
    </source>
</evidence>
<feature type="domain" description="RmlD-like substrate binding" evidence="3">
    <location>
        <begin position="1"/>
        <end position="232"/>
    </location>
</feature>
<dbReference type="SUPFAM" id="SSF51735">
    <property type="entry name" value="NAD(P)-binding Rossmann-fold domains"/>
    <property type="match status" value="1"/>
</dbReference>
<organism evidence="4">
    <name type="scientific">Halalkalibacterium halodurans</name>
    <name type="common">Bacillus halodurans</name>
    <dbReference type="NCBI Taxonomy" id="86665"/>
    <lineage>
        <taxon>Bacteria</taxon>
        <taxon>Bacillati</taxon>
        <taxon>Bacillota</taxon>
        <taxon>Bacilli</taxon>
        <taxon>Bacillales</taxon>
        <taxon>Bacillaceae</taxon>
        <taxon>Halalkalibacterium (ex Joshi et al. 2022)</taxon>
    </lineage>
</organism>
<dbReference type="Gene3D" id="3.40.50.720">
    <property type="entry name" value="NAD(P)-binding Rossmann-like Domain"/>
    <property type="match status" value="1"/>
</dbReference>
<dbReference type="PATRIC" id="fig|136160.3.peg.794"/>
<accession>A0A0M0KGB9</accession>
<name>A0A0M0KGB9_ALKHA</name>
<dbReference type="CDD" id="cd05254">
    <property type="entry name" value="dTDP_HR_like_SDR_e"/>
    <property type="match status" value="1"/>
</dbReference>
<dbReference type="GO" id="GO:0008831">
    <property type="term" value="F:dTDP-4-dehydrorhamnose reductase activity"/>
    <property type="evidence" value="ECO:0007669"/>
    <property type="project" value="UniProtKB-EC"/>
</dbReference>
<dbReference type="InterPro" id="IPR005913">
    <property type="entry name" value="dTDP_dehydrorham_reduct"/>
</dbReference>
<dbReference type="InterPro" id="IPR036291">
    <property type="entry name" value="NAD(P)-bd_dom_sf"/>
</dbReference>
<dbReference type="GO" id="GO:0005829">
    <property type="term" value="C:cytosol"/>
    <property type="evidence" value="ECO:0007669"/>
    <property type="project" value="TreeGrafter"/>
</dbReference>
<reference evidence="4" key="1">
    <citation type="submission" date="2015-08" db="EMBL/GenBank/DDBJ databases">
        <title>Complete DNA Sequence of Pseudomonas syringae pv. actinidiae, the Causal Agent of Kiwifruit Canker Disease.</title>
        <authorList>
            <person name="Rikkerink E.H.A."/>
            <person name="Fineran P.C."/>
        </authorList>
    </citation>
    <scope>NUCLEOTIDE SEQUENCE</scope>
    <source>
        <strain evidence="4">DSM 13666</strain>
    </source>
</reference>
<protein>
    <recommendedName>
        <fullName evidence="2">dTDP-4-dehydrorhamnose reductase</fullName>
        <ecNumber evidence="2">1.1.1.133</ecNumber>
    </recommendedName>
</protein>
<dbReference type="RefSeq" id="WP_053430388.1">
    <property type="nucleotide sequence ID" value="NZ_CP040441.1"/>
</dbReference>
<proteinExistence type="inferred from homology"/>
<dbReference type="PANTHER" id="PTHR10491">
    <property type="entry name" value="DTDP-4-DEHYDRORHAMNOSE REDUCTASE"/>
    <property type="match status" value="1"/>
</dbReference>
<sequence>MRLLILGGKGMAGHVITKYFTEKKGFQVFYTSRDKEDENGIFLDVREGTKVEELIERMKPDVTINCTGILNQHAANNPLQAFQVNSVLPHQLDKLTKRYQGKLIQISTDCVFSGKKGDYTEFDIPDGSSVYSQSKQLGEIISTQHLTIRTSIIGPELKENGIGLFSWFMKQQGEIKGYKHALWNGVTTLELAKAIEVMIRKDVTGLYHLGAQVKTSKYDLLKLIQDIFNKQDVTIIPDHKVKLDRTIMSTRTDFQYYVPSYKKMLEELKDWMFHNEREA</sequence>
<dbReference type="GeneID" id="87598920"/>
<evidence type="ECO:0000256" key="1">
    <source>
        <dbReference type="ARBA" id="ARBA00010944"/>
    </source>
</evidence>
<comment type="similarity">
    <text evidence="1 2">Belongs to the dTDP-4-dehydrorhamnose reductase family.</text>
</comment>
<evidence type="ECO:0000313" key="4">
    <source>
        <dbReference type="EMBL" id="KOO37900.1"/>
    </source>
</evidence>
<dbReference type="EMBL" id="LILD01000001">
    <property type="protein sequence ID" value="KOO37900.1"/>
    <property type="molecule type" value="Genomic_DNA"/>
</dbReference>
<evidence type="ECO:0000259" key="3">
    <source>
        <dbReference type="Pfam" id="PF04321"/>
    </source>
</evidence>
<dbReference type="Pfam" id="PF04321">
    <property type="entry name" value="RmlD_sub_bind"/>
    <property type="match status" value="1"/>
</dbReference>
<dbReference type="AlphaFoldDB" id="A0A0M0KGB9"/>
<dbReference type="GO" id="GO:0019305">
    <property type="term" value="P:dTDP-rhamnose biosynthetic process"/>
    <property type="evidence" value="ECO:0007669"/>
    <property type="project" value="UniProtKB-UniPathway"/>
</dbReference>
<dbReference type="InterPro" id="IPR029903">
    <property type="entry name" value="RmlD-like-bd"/>
</dbReference>
<dbReference type="UniPathway" id="UPA00124"/>
<gene>
    <name evidence="4" type="ORF">AMD02_02820</name>
</gene>
<comment type="caution">
    <text evidence="4">The sequence shown here is derived from an EMBL/GenBank/DDBJ whole genome shotgun (WGS) entry which is preliminary data.</text>
</comment>
<dbReference type="EC" id="1.1.1.133" evidence="2"/>
<dbReference type="PANTHER" id="PTHR10491:SF4">
    <property type="entry name" value="METHIONINE ADENOSYLTRANSFERASE 2 SUBUNIT BETA"/>
    <property type="match status" value="1"/>
</dbReference>